<name>A0AAV4SMQ7_9ARAC</name>
<dbReference type="AlphaFoldDB" id="A0AAV4SMQ7"/>
<gene>
    <name evidence="3" type="ORF">CDAR_587661</name>
</gene>
<protein>
    <recommendedName>
        <fullName evidence="5">Secreted protein</fullName>
    </recommendedName>
</protein>
<dbReference type="Proteomes" id="UP001054837">
    <property type="component" value="Unassembled WGS sequence"/>
</dbReference>
<evidence type="ECO:0000256" key="1">
    <source>
        <dbReference type="SAM" id="MobiDB-lite"/>
    </source>
</evidence>
<sequence length="91" mass="10074">MASFEVLICLLFLAHQVAMMTKRTSPITMPKIGVNYRLLSRLNLAPNLSTEITVTLLTSLSGRPFMHYKPTGATTNSLTPLRDAKVPERVS</sequence>
<feature type="chain" id="PRO_5043607456" description="Secreted protein" evidence="2">
    <location>
        <begin position="20"/>
        <end position="91"/>
    </location>
</feature>
<evidence type="ECO:0000313" key="4">
    <source>
        <dbReference type="Proteomes" id="UP001054837"/>
    </source>
</evidence>
<feature type="signal peptide" evidence="2">
    <location>
        <begin position="1"/>
        <end position="19"/>
    </location>
</feature>
<evidence type="ECO:0008006" key="5">
    <source>
        <dbReference type="Google" id="ProtNLM"/>
    </source>
</evidence>
<dbReference type="EMBL" id="BPLQ01007986">
    <property type="protein sequence ID" value="GIY33822.1"/>
    <property type="molecule type" value="Genomic_DNA"/>
</dbReference>
<feature type="region of interest" description="Disordered" evidence="1">
    <location>
        <begin position="71"/>
        <end position="91"/>
    </location>
</feature>
<keyword evidence="2" id="KW-0732">Signal</keyword>
<comment type="caution">
    <text evidence="3">The sequence shown here is derived from an EMBL/GenBank/DDBJ whole genome shotgun (WGS) entry which is preliminary data.</text>
</comment>
<reference evidence="3 4" key="1">
    <citation type="submission" date="2021-06" db="EMBL/GenBank/DDBJ databases">
        <title>Caerostris darwini draft genome.</title>
        <authorList>
            <person name="Kono N."/>
            <person name="Arakawa K."/>
        </authorList>
    </citation>
    <scope>NUCLEOTIDE SEQUENCE [LARGE SCALE GENOMIC DNA]</scope>
</reference>
<feature type="compositionally biased region" description="Basic and acidic residues" evidence="1">
    <location>
        <begin position="82"/>
        <end position="91"/>
    </location>
</feature>
<evidence type="ECO:0000256" key="2">
    <source>
        <dbReference type="SAM" id="SignalP"/>
    </source>
</evidence>
<proteinExistence type="predicted"/>
<keyword evidence="4" id="KW-1185">Reference proteome</keyword>
<accession>A0AAV4SMQ7</accession>
<organism evidence="3 4">
    <name type="scientific">Caerostris darwini</name>
    <dbReference type="NCBI Taxonomy" id="1538125"/>
    <lineage>
        <taxon>Eukaryota</taxon>
        <taxon>Metazoa</taxon>
        <taxon>Ecdysozoa</taxon>
        <taxon>Arthropoda</taxon>
        <taxon>Chelicerata</taxon>
        <taxon>Arachnida</taxon>
        <taxon>Araneae</taxon>
        <taxon>Araneomorphae</taxon>
        <taxon>Entelegynae</taxon>
        <taxon>Araneoidea</taxon>
        <taxon>Araneidae</taxon>
        <taxon>Caerostris</taxon>
    </lineage>
</organism>
<evidence type="ECO:0000313" key="3">
    <source>
        <dbReference type="EMBL" id="GIY33822.1"/>
    </source>
</evidence>